<proteinExistence type="predicted"/>
<sequence>GKVEIRRDIPVLGHVREIEIQVLTPENYS</sequence>
<gene>
    <name evidence="1" type="ORF">HKBW3S09_01430</name>
</gene>
<comment type="caution">
    <text evidence="1">The sequence shown here is derived from an EMBL/GenBank/DDBJ whole genome shotgun (WGS) entry which is preliminary data.</text>
</comment>
<evidence type="ECO:0000313" key="1">
    <source>
        <dbReference type="EMBL" id="GFP23964.1"/>
    </source>
</evidence>
<dbReference type="EMBL" id="BLRW01000272">
    <property type="protein sequence ID" value="GFP23964.1"/>
    <property type="molecule type" value="Genomic_DNA"/>
</dbReference>
<dbReference type="AlphaFoldDB" id="A0A6V8NWX4"/>
<accession>A0A6V8NWX4</accession>
<reference evidence="1 2" key="1">
    <citation type="journal article" date="2020" name="Front. Microbiol.">
        <title>Single-cell genomics of novel Actinobacteria with the Wood-Ljungdahl pathway discovered in a serpentinizing system.</title>
        <authorList>
            <person name="Merino N."/>
            <person name="Kawai M."/>
            <person name="Boyd E.S."/>
            <person name="Colman D.R."/>
            <person name="McGlynn S.E."/>
            <person name="Nealson K.H."/>
            <person name="Kurokawa K."/>
            <person name="Hongoh Y."/>
        </authorList>
    </citation>
    <scope>NUCLEOTIDE SEQUENCE [LARGE SCALE GENOMIC DNA]</scope>
    <source>
        <strain evidence="1 2">S09_30</strain>
    </source>
</reference>
<dbReference type="Proteomes" id="UP000585609">
    <property type="component" value="Unassembled WGS sequence"/>
</dbReference>
<feature type="non-terminal residue" evidence="1">
    <location>
        <position position="1"/>
    </location>
</feature>
<protein>
    <submittedName>
        <fullName evidence="1">Uncharacterized protein</fullName>
    </submittedName>
</protein>
<name>A0A6V8NWX4_9ACTN</name>
<evidence type="ECO:0000313" key="2">
    <source>
        <dbReference type="Proteomes" id="UP000585609"/>
    </source>
</evidence>
<organism evidence="1 2">
    <name type="scientific">Candidatus Hakubella thermalkaliphila</name>
    <dbReference type="NCBI Taxonomy" id="2754717"/>
    <lineage>
        <taxon>Bacteria</taxon>
        <taxon>Bacillati</taxon>
        <taxon>Actinomycetota</taxon>
        <taxon>Actinomycetota incertae sedis</taxon>
        <taxon>Candidatus Hakubellales</taxon>
        <taxon>Candidatus Hakubellaceae</taxon>
        <taxon>Candidatus Hakubella</taxon>
    </lineage>
</organism>